<keyword evidence="2" id="KW-1185">Reference proteome</keyword>
<evidence type="ECO:0000313" key="1">
    <source>
        <dbReference type="EMBL" id="EFA76971.1"/>
    </source>
</evidence>
<dbReference type="RefSeq" id="XP_020429102.1">
    <property type="nucleotide sequence ID" value="XM_020580515.1"/>
</dbReference>
<gene>
    <name evidence="1" type="ORF">PPL_09723</name>
</gene>
<name>D3BNM0_HETP5</name>
<protein>
    <submittedName>
        <fullName evidence="1">Uncharacterized protein</fullName>
    </submittedName>
</protein>
<evidence type="ECO:0000313" key="2">
    <source>
        <dbReference type="Proteomes" id="UP000001396"/>
    </source>
</evidence>
<dbReference type="GeneID" id="31365197"/>
<dbReference type="Proteomes" id="UP000001396">
    <property type="component" value="Unassembled WGS sequence"/>
</dbReference>
<reference evidence="1 2" key="1">
    <citation type="journal article" date="2011" name="Genome Res.">
        <title>Phylogeny-wide analysis of social amoeba genomes highlights ancient origins for complex intercellular communication.</title>
        <authorList>
            <person name="Heidel A.J."/>
            <person name="Lawal H.M."/>
            <person name="Felder M."/>
            <person name="Schilde C."/>
            <person name="Helps N.R."/>
            <person name="Tunggal B."/>
            <person name="Rivero F."/>
            <person name="John U."/>
            <person name="Schleicher M."/>
            <person name="Eichinger L."/>
            <person name="Platzer M."/>
            <person name="Noegel A.A."/>
            <person name="Schaap P."/>
            <person name="Gloeckner G."/>
        </authorList>
    </citation>
    <scope>NUCLEOTIDE SEQUENCE [LARGE SCALE GENOMIC DNA]</scope>
    <source>
        <strain evidence="2">ATCC 26659 / Pp 5 / PN500</strain>
    </source>
</reference>
<dbReference type="InParanoid" id="D3BNM0"/>
<comment type="caution">
    <text evidence="1">The sequence shown here is derived from an EMBL/GenBank/DDBJ whole genome shotgun (WGS) entry which is preliminary data.</text>
</comment>
<accession>D3BNM0</accession>
<dbReference type="EMBL" id="ADBJ01000044">
    <property type="protein sequence ID" value="EFA76971.1"/>
    <property type="molecule type" value="Genomic_DNA"/>
</dbReference>
<proteinExistence type="predicted"/>
<sequence length="48" mass="5844">MTYLEKQKIDSTQIFEQIHDLSEEKHILEQRLDLDTMFSSFNRLKNDN</sequence>
<dbReference type="AlphaFoldDB" id="D3BNM0"/>
<organism evidence="1 2">
    <name type="scientific">Heterostelium pallidum (strain ATCC 26659 / Pp 5 / PN500)</name>
    <name type="common">Cellular slime mold</name>
    <name type="synonym">Polysphondylium pallidum</name>
    <dbReference type="NCBI Taxonomy" id="670386"/>
    <lineage>
        <taxon>Eukaryota</taxon>
        <taxon>Amoebozoa</taxon>
        <taxon>Evosea</taxon>
        <taxon>Eumycetozoa</taxon>
        <taxon>Dictyostelia</taxon>
        <taxon>Acytosteliales</taxon>
        <taxon>Acytosteliaceae</taxon>
        <taxon>Heterostelium</taxon>
    </lineage>
</organism>